<proteinExistence type="predicted"/>
<name>A0A8X6URT8_NEPPI</name>
<evidence type="ECO:0000313" key="2">
    <source>
        <dbReference type="Proteomes" id="UP000887013"/>
    </source>
</evidence>
<sequence length="68" mass="7349">MGALLKASERGNELRVIDGRASEQAALFGEEAAVSGIPHVNGNEQEFPGKVDLKRKPFVKQIGSKNEE</sequence>
<gene>
    <name evidence="1" type="ORF">NPIL_290651</name>
</gene>
<dbReference type="AlphaFoldDB" id="A0A8X6URT8"/>
<protein>
    <submittedName>
        <fullName evidence="1">Uncharacterized protein</fullName>
    </submittedName>
</protein>
<dbReference type="EMBL" id="BMAW01085163">
    <property type="protein sequence ID" value="GFU41706.1"/>
    <property type="molecule type" value="Genomic_DNA"/>
</dbReference>
<accession>A0A8X6URT8</accession>
<organism evidence="1 2">
    <name type="scientific">Nephila pilipes</name>
    <name type="common">Giant wood spider</name>
    <name type="synonym">Nephila maculata</name>
    <dbReference type="NCBI Taxonomy" id="299642"/>
    <lineage>
        <taxon>Eukaryota</taxon>
        <taxon>Metazoa</taxon>
        <taxon>Ecdysozoa</taxon>
        <taxon>Arthropoda</taxon>
        <taxon>Chelicerata</taxon>
        <taxon>Arachnida</taxon>
        <taxon>Araneae</taxon>
        <taxon>Araneomorphae</taxon>
        <taxon>Entelegynae</taxon>
        <taxon>Araneoidea</taxon>
        <taxon>Nephilidae</taxon>
        <taxon>Nephila</taxon>
    </lineage>
</organism>
<dbReference type="Proteomes" id="UP000887013">
    <property type="component" value="Unassembled WGS sequence"/>
</dbReference>
<evidence type="ECO:0000313" key="1">
    <source>
        <dbReference type="EMBL" id="GFU41706.1"/>
    </source>
</evidence>
<reference evidence="1" key="1">
    <citation type="submission" date="2020-08" db="EMBL/GenBank/DDBJ databases">
        <title>Multicomponent nature underlies the extraordinary mechanical properties of spider dragline silk.</title>
        <authorList>
            <person name="Kono N."/>
            <person name="Nakamura H."/>
            <person name="Mori M."/>
            <person name="Yoshida Y."/>
            <person name="Ohtoshi R."/>
            <person name="Malay A.D."/>
            <person name="Moran D.A.P."/>
            <person name="Tomita M."/>
            <person name="Numata K."/>
            <person name="Arakawa K."/>
        </authorList>
    </citation>
    <scope>NUCLEOTIDE SEQUENCE</scope>
</reference>
<comment type="caution">
    <text evidence="1">The sequence shown here is derived from an EMBL/GenBank/DDBJ whole genome shotgun (WGS) entry which is preliminary data.</text>
</comment>
<keyword evidence="2" id="KW-1185">Reference proteome</keyword>